<evidence type="ECO:0000256" key="4">
    <source>
        <dbReference type="ARBA" id="ARBA00022827"/>
    </source>
</evidence>
<keyword evidence="2" id="KW-0285">Flavoprotein</keyword>
<comment type="caution">
    <text evidence="8">The sequence shown here is derived from an EMBL/GenBank/DDBJ whole genome shotgun (WGS) entry which is preliminary data.</text>
</comment>
<evidence type="ECO:0000256" key="5">
    <source>
        <dbReference type="ARBA" id="ARBA00022857"/>
    </source>
</evidence>
<keyword evidence="4" id="KW-0274">FAD</keyword>
<comment type="similarity">
    <text evidence="1">Belongs to the carotenoid/retinoid oxidoreductase family. CrtISO subfamily.</text>
</comment>
<accession>A0ABQ8UIF5</accession>
<evidence type="ECO:0000313" key="9">
    <source>
        <dbReference type="Proteomes" id="UP001141327"/>
    </source>
</evidence>
<evidence type="ECO:0000256" key="6">
    <source>
        <dbReference type="ARBA" id="ARBA00023027"/>
    </source>
</evidence>
<dbReference type="Proteomes" id="UP001141327">
    <property type="component" value="Unassembled WGS sequence"/>
</dbReference>
<dbReference type="InterPro" id="IPR036188">
    <property type="entry name" value="FAD/NAD-bd_sf"/>
</dbReference>
<dbReference type="PANTHER" id="PTHR46091:SF3">
    <property type="entry name" value="AMINE OXIDASE DOMAIN-CONTAINING PROTEIN"/>
    <property type="match status" value="1"/>
</dbReference>
<evidence type="ECO:0000256" key="2">
    <source>
        <dbReference type="ARBA" id="ARBA00022630"/>
    </source>
</evidence>
<proteinExistence type="inferred from homology"/>
<dbReference type="SUPFAM" id="SSF51905">
    <property type="entry name" value="FAD/NAD(P)-binding domain"/>
    <property type="match status" value="1"/>
</dbReference>
<keyword evidence="5" id="KW-0521">NADP</keyword>
<keyword evidence="6" id="KW-0520">NAD</keyword>
<evidence type="ECO:0000259" key="7">
    <source>
        <dbReference type="Pfam" id="PF01593"/>
    </source>
</evidence>
<protein>
    <submittedName>
        <fullName evidence="8">FAD-binding protein</fullName>
    </submittedName>
</protein>
<dbReference type="EMBL" id="JAPMOS010000023">
    <property type="protein sequence ID" value="KAJ4459012.1"/>
    <property type="molecule type" value="Genomic_DNA"/>
</dbReference>
<dbReference type="InterPro" id="IPR002937">
    <property type="entry name" value="Amino_oxidase"/>
</dbReference>
<evidence type="ECO:0000256" key="1">
    <source>
        <dbReference type="ARBA" id="ARBA00005855"/>
    </source>
</evidence>
<keyword evidence="3" id="KW-0732">Signal</keyword>
<organism evidence="8 9">
    <name type="scientific">Paratrimastix pyriformis</name>
    <dbReference type="NCBI Taxonomy" id="342808"/>
    <lineage>
        <taxon>Eukaryota</taxon>
        <taxon>Metamonada</taxon>
        <taxon>Preaxostyla</taxon>
        <taxon>Paratrimastigidae</taxon>
        <taxon>Paratrimastix</taxon>
    </lineage>
</organism>
<dbReference type="Pfam" id="PF01593">
    <property type="entry name" value="Amino_oxidase"/>
    <property type="match status" value="1"/>
</dbReference>
<evidence type="ECO:0000256" key="3">
    <source>
        <dbReference type="ARBA" id="ARBA00022729"/>
    </source>
</evidence>
<dbReference type="InterPro" id="IPR052206">
    <property type="entry name" value="Retinol_saturase"/>
</dbReference>
<gene>
    <name evidence="8" type="ORF">PAPYR_5063</name>
</gene>
<reference evidence="8" key="1">
    <citation type="journal article" date="2022" name="bioRxiv">
        <title>Genomics of Preaxostyla Flagellates Illuminates Evolutionary Transitions and the Path Towards Mitochondrial Loss.</title>
        <authorList>
            <person name="Novak L.V.F."/>
            <person name="Treitli S.C."/>
            <person name="Pyrih J."/>
            <person name="Halakuc P."/>
            <person name="Pipaliya S.V."/>
            <person name="Vacek V."/>
            <person name="Brzon O."/>
            <person name="Soukal P."/>
            <person name="Eme L."/>
            <person name="Dacks J.B."/>
            <person name="Karnkowska A."/>
            <person name="Elias M."/>
            <person name="Hampl V."/>
        </authorList>
    </citation>
    <scope>NUCLEOTIDE SEQUENCE</scope>
    <source>
        <strain evidence="8">RCP-MX</strain>
    </source>
</reference>
<dbReference type="PANTHER" id="PTHR46091">
    <property type="entry name" value="BLR7054 PROTEIN"/>
    <property type="match status" value="1"/>
</dbReference>
<evidence type="ECO:0000313" key="8">
    <source>
        <dbReference type="EMBL" id="KAJ4459012.1"/>
    </source>
</evidence>
<dbReference type="Gene3D" id="3.50.50.60">
    <property type="entry name" value="FAD/NAD(P)-binding domain"/>
    <property type="match status" value="2"/>
</dbReference>
<sequence>MSNNKTAIVIGSGFGGLNTAGELALRGWRVTVLEKHSREGGMQSYFSRAGVDFDASFHFLYLPDRPTPTNIVGRLVKHLMPISNMMTWRAEDFSFESGPNLGSLVSGLIARFPDQEAAIRAYTADLDKIANHSMEVKTILVEKGMQAALGAMQSDPEAQAMGQLSAQQLLDKHFPGGIDPRLLMVLMGFRRFLGEQPGELSLVSWAILWKSLEHGAWMCRPGSGVKQLLAEYLKLITEAGGQVRLNSEVKRILVEATPQGVEVARGVELADGTQLRADVVVSACALPILGAMVPGGMPKLFAPKPAPEGAAPAQAPAPRGPMRLSPACDALYVALRNTPRTAELLAPFRSRSIWFNSAADLAQAQTHLDALNAELGAEGRDPEEVLDRHPMGLFATLTAPPPGTDRAYVLSCSFHHPVSPANFQLSPAAYAAWKQRRLAGMLAGLERCLGSLHPGGAFGRGFLHEMTLCAELATDRTLHRYTGSPLGCIYGPANIPAQSIFSRPPVTAIPGLWLAGQWALGGPGMTGCMVGAGMIAAEIDRAAAAPAPVAAN</sequence>
<feature type="domain" description="Amine oxidase" evidence="7">
    <location>
        <begin position="15"/>
        <end position="313"/>
    </location>
</feature>
<name>A0ABQ8UIF5_9EUKA</name>
<keyword evidence="9" id="KW-1185">Reference proteome</keyword>